<keyword evidence="2" id="KW-0547">Nucleotide-binding</keyword>
<dbReference type="SMART" id="SM00382">
    <property type="entry name" value="AAA"/>
    <property type="match status" value="1"/>
</dbReference>
<evidence type="ECO:0000256" key="3">
    <source>
        <dbReference type="ARBA" id="ARBA00022801"/>
    </source>
</evidence>
<accession>A0A0F9MBY2</accession>
<reference evidence="7" key="1">
    <citation type="journal article" date="2015" name="Nature">
        <title>Complex archaea that bridge the gap between prokaryotes and eukaryotes.</title>
        <authorList>
            <person name="Spang A."/>
            <person name="Saw J.H."/>
            <person name="Jorgensen S.L."/>
            <person name="Zaremba-Niedzwiedzka K."/>
            <person name="Martijn J."/>
            <person name="Lind A.E."/>
            <person name="van Eijk R."/>
            <person name="Schleper C."/>
            <person name="Guy L."/>
            <person name="Ettema T.J."/>
        </authorList>
    </citation>
    <scope>NUCLEOTIDE SEQUENCE</scope>
</reference>
<evidence type="ECO:0000256" key="2">
    <source>
        <dbReference type="ARBA" id="ARBA00022741"/>
    </source>
</evidence>
<keyword evidence="4" id="KW-0342">GTP-binding</keyword>
<gene>
    <name evidence="7" type="ORF">LCGC14_1478260</name>
</gene>
<organism evidence="7">
    <name type="scientific">marine sediment metagenome</name>
    <dbReference type="NCBI Taxonomy" id="412755"/>
    <lineage>
        <taxon>unclassified sequences</taxon>
        <taxon>metagenomes</taxon>
        <taxon>ecological metagenomes</taxon>
    </lineage>
</organism>
<dbReference type="InterPro" id="IPR003593">
    <property type="entry name" value="AAA+_ATPase"/>
</dbReference>
<dbReference type="Pfam" id="PF03308">
    <property type="entry name" value="MeaB"/>
    <property type="match status" value="1"/>
</dbReference>
<keyword evidence="3" id="KW-0378">Hydrolase</keyword>
<proteinExistence type="inferred from homology"/>
<dbReference type="EMBL" id="LAZR01010473">
    <property type="protein sequence ID" value="KKM66727.1"/>
    <property type="molecule type" value="Genomic_DNA"/>
</dbReference>
<dbReference type="InterPro" id="IPR005129">
    <property type="entry name" value="GTPase_ArgK"/>
</dbReference>
<name>A0A0F9MBY2_9ZZZZ</name>
<protein>
    <recommendedName>
        <fullName evidence="6">AAA+ ATPase domain-containing protein</fullName>
    </recommendedName>
</protein>
<dbReference type="SUPFAM" id="SSF52540">
    <property type="entry name" value="P-loop containing nucleoside triphosphate hydrolases"/>
    <property type="match status" value="1"/>
</dbReference>
<dbReference type="Gene3D" id="3.40.50.300">
    <property type="entry name" value="P-loop containing nucleotide triphosphate hydrolases"/>
    <property type="match status" value="1"/>
</dbReference>
<keyword evidence="5" id="KW-0143">Chaperone</keyword>
<dbReference type="GO" id="GO:0005525">
    <property type="term" value="F:GTP binding"/>
    <property type="evidence" value="ECO:0007669"/>
    <property type="project" value="UniProtKB-KW"/>
</dbReference>
<dbReference type="PANTHER" id="PTHR43087">
    <property type="entry name" value="LYSINE/ARGININE/ORNITHINE TRANSPORT SYSTEM KINASE"/>
    <property type="match status" value="1"/>
</dbReference>
<dbReference type="GO" id="GO:0003924">
    <property type="term" value="F:GTPase activity"/>
    <property type="evidence" value="ECO:0007669"/>
    <property type="project" value="InterPro"/>
</dbReference>
<evidence type="ECO:0000259" key="6">
    <source>
        <dbReference type="SMART" id="SM00382"/>
    </source>
</evidence>
<dbReference type="PANTHER" id="PTHR43087:SF1">
    <property type="entry name" value="LAO_AO TRANSPORT SYSTEM ATPASE"/>
    <property type="match status" value="1"/>
</dbReference>
<dbReference type="InterPro" id="IPR052040">
    <property type="entry name" value="GTPase/Isobutyryl-CoA_mutase"/>
</dbReference>
<dbReference type="Gene3D" id="1.20.5.170">
    <property type="match status" value="1"/>
</dbReference>
<dbReference type="InterPro" id="IPR027417">
    <property type="entry name" value="P-loop_NTPase"/>
</dbReference>
<dbReference type="NCBIfam" id="TIGR00750">
    <property type="entry name" value="lao"/>
    <property type="match status" value="1"/>
</dbReference>
<evidence type="ECO:0000256" key="5">
    <source>
        <dbReference type="ARBA" id="ARBA00023186"/>
    </source>
</evidence>
<evidence type="ECO:0000313" key="7">
    <source>
        <dbReference type="EMBL" id="KKM66727.1"/>
    </source>
</evidence>
<comment type="similarity">
    <text evidence="1">Belongs to the SIMIBI class G3E GTPase family. ArgK/MeaB subfamily.</text>
</comment>
<evidence type="ECO:0000256" key="4">
    <source>
        <dbReference type="ARBA" id="ARBA00023134"/>
    </source>
</evidence>
<comment type="caution">
    <text evidence="7">The sequence shown here is derived from an EMBL/GenBank/DDBJ whole genome shotgun (WGS) entry which is preliminary data.</text>
</comment>
<dbReference type="CDD" id="cd03114">
    <property type="entry name" value="MMAA-like"/>
    <property type="match status" value="1"/>
</dbReference>
<evidence type="ECO:0000256" key="1">
    <source>
        <dbReference type="ARBA" id="ARBA00009625"/>
    </source>
</evidence>
<feature type="domain" description="AAA+ ATPase" evidence="6">
    <location>
        <begin position="42"/>
        <end position="186"/>
    </location>
</feature>
<sequence length="312" mass="33848">MDLAQELIKGDHRAIARAISLVENNKRAAQEMMKKIFPGTGKSLVIGITGPPGSGKSTLVDQMAVHLRKNGKKIGIIAVDPSSPFTGGAILGDRIRMMRHSTDPEVFIRSMAARGHLGGLAKATGEVITILEAAGKDFILVETVGVGQDEVEVVKLADIVLVIVIPGAGDEIQAFKAGIMEIADIFVLNKADSPDAGKTERQIKAMLDLGFEGDTMPPIVKTVATEGEGVEPLINEIDKLVGSKSQEFINSRKKRLISWMLRDIISEKIYQAVSQNIPESEFESLVERIFKREIDPYTVADEIVGRLKKAKP</sequence>
<dbReference type="AlphaFoldDB" id="A0A0F9MBY2"/>